<dbReference type="CDD" id="cd18797">
    <property type="entry name" value="SF2_C_Hrq"/>
    <property type="match status" value="1"/>
</dbReference>
<dbReference type="SMART" id="SM00487">
    <property type="entry name" value="DEXDc"/>
    <property type="match status" value="1"/>
</dbReference>
<dbReference type="PROSITE" id="PS51192">
    <property type="entry name" value="HELICASE_ATP_BIND_1"/>
    <property type="match status" value="1"/>
</dbReference>
<evidence type="ECO:0000313" key="6">
    <source>
        <dbReference type="EMBL" id="GAA1848156.1"/>
    </source>
</evidence>
<feature type="region of interest" description="Disordered" evidence="3">
    <location>
        <begin position="443"/>
        <end position="486"/>
    </location>
</feature>
<dbReference type="Pfam" id="PF22982">
    <property type="entry name" value="WHD_HRQ1"/>
    <property type="match status" value="1"/>
</dbReference>
<dbReference type="PANTHER" id="PTHR47957">
    <property type="entry name" value="ATP-DEPENDENT HELICASE HRQ1"/>
    <property type="match status" value="1"/>
</dbReference>
<feature type="compositionally biased region" description="Low complexity" evidence="3">
    <location>
        <begin position="262"/>
        <end position="274"/>
    </location>
</feature>
<dbReference type="InterPro" id="IPR027417">
    <property type="entry name" value="P-loop_NTPase"/>
</dbReference>
<dbReference type="PROSITE" id="PS51194">
    <property type="entry name" value="HELICASE_CTER"/>
    <property type="match status" value="1"/>
</dbReference>
<organism evidence="6 7">
    <name type="scientific">Myceligenerans crystallogenes</name>
    <dbReference type="NCBI Taxonomy" id="316335"/>
    <lineage>
        <taxon>Bacteria</taxon>
        <taxon>Bacillati</taxon>
        <taxon>Actinomycetota</taxon>
        <taxon>Actinomycetes</taxon>
        <taxon>Micrococcales</taxon>
        <taxon>Promicromonosporaceae</taxon>
        <taxon>Myceligenerans</taxon>
    </lineage>
</organism>
<gene>
    <name evidence="6" type="ORF">GCM10009751_00340</name>
</gene>
<evidence type="ECO:0000313" key="7">
    <source>
        <dbReference type="Proteomes" id="UP001501094"/>
    </source>
</evidence>
<protein>
    <recommendedName>
        <fullName evidence="8">DEAD/DEAH box helicase domain-containing protein</fullName>
    </recommendedName>
</protein>
<feature type="compositionally biased region" description="Low complexity" evidence="3">
    <location>
        <begin position="107"/>
        <end position="122"/>
    </location>
</feature>
<dbReference type="CDD" id="cd17923">
    <property type="entry name" value="DEXHc_Hrq1-like"/>
    <property type="match status" value="1"/>
</dbReference>
<dbReference type="InterPro" id="IPR018973">
    <property type="entry name" value="MZB"/>
</dbReference>
<dbReference type="SMART" id="SM00490">
    <property type="entry name" value="HELICc"/>
    <property type="match status" value="1"/>
</dbReference>
<evidence type="ECO:0000256" key="1">
    <source>
        <dbReference type="ARBA" id="ARBA00022741"/>
    </source>
</evidence>
<dbReference type="SUPFAM" id="SSF52540">
    <property type="entry name" value="P-loop containing nucleoside triphosphate hydrolases"/>
    <property type="match status" value="1"/>
</dbReference>
<keyword evidence="2" id="KW-0067">ATP-binding</keyword>
<feature type="domain" description="Helicase C-terminal" evidence="5">
    <location>
        <begin position="405"/>
        <end position="618"/>
    </location>
</feature>
<dbReference type="InterPro" id="IPR001650">
    <property type="entry name" value="Helicase_C-like"/>
</dbReference>
<comment type="caution">
    <text evidence="6">The sequence shown here is derived from an EMBL/GenBank/DDBJ whole genome shotgun (WGS) entry which is preliminary data.</text>
</comment>
<feature type="region of interest" description="Disordered" evidence="3">
    <location>
        <begin position="253"/>
        <end position="274"/>
    </location>
</feature>
<dbReference type="PANTHER" id="PTHR47957:SF3">
    <property type="entry name" value="ATP-DEPENDENT HELICASE HRQ1"/>
    <property type="match status" value="1"/>
</dbReference>
<dbReference type="EMBL" id="BAAANL010000001">
    <property type="protein sequence ID" value="GAA1848156.1"/>
    <property type="molecule type" value="Genomic_DNA"/>
</dbReference>
<dbReference type="InterPro" id="IPR055227">
    <property type="entry name" value="HRQ1_WHD"/>
</dbReference>
<feature type="region of interest" description="Disordered" evidence="3">
    <location>
        <begin position="102"/>
        <end position="122"/>
    </location>
</feature>
<dbReference type="Pfam" id="PF00271">
    <property type="entry name" value="Helicase_C"/>
    <property type="match status" value="1"/>
</dbReference>
<evidence type="ECO:0000259" key="5">
    <source>
        <dbReference type="PROSITE" id="PS51194"/>
    </source>
</evidence>
<keyword evidence="7" id="KW-1185">Reference proteome</keyword>
<feature type="region of interest" description="Disordered" evidence="3">
    <location>
        <begin position="769"/>
        <end position="804"/>
    </location>
</feature>
<evidence type="ECO:0000256" key="3">
    <source>
        <dbReference type="SAM" id="MobiDB-lite"/>
    </source>
</evidence>
<dbReference type="Pfam" id="PF09369">
    <property type="entry name" value="MZB"/>
    <property type="match status" value="1"/>
</dbReference>
<name>A0ABN2N1M2_9MICO</name>
<evidence type="ECO:0008006" key="8">
    <source>
        <dbReference type="Google" id="ProtNLM"/>
    </source>
</evidence>
<dbReference type="Proteomes" id="UP001501094">
    <property type="component" value="Unassembled WGS sequence"/>
</dbReference>
<dbReference type="Gene3D" id="3.40.50.300">
    <property type="entry name" value="P-loop containing nucleotide triphosphate hydrolases"/>
    <property type="match status" value="2"/>
</dbReference>
<dbReference type="RefSeq" id="WP_344098641.1">
    <property type="nucleotide sequence ID" value="NZ_BAAANL010000001.1"/>
</dbReference>
<feature type="domain" description="Helicase ATP-binding" evidence="4">
    <location>
        <begin position="66"/>
        <end position="263"/>
    </location>
</feature>
<sequence>MPSDEHPLLDVLTASGARADRLTHVRVFPARDGERAGWPAWADPGIVAGYGKLGVERPWVHQAEAADAAWRGRHVALATSTGSGKSLAFWLPVLSEIRRAGAGAGPGTTTPGAAARPGGGPAVRPGGARATAIYLSPTKALAADQLHAVRRVLDAADARDLRVTTCDGDTPREDRGWAQNYADVVLTNPDFLHFALLPNHRRWSRLLRGLRYVIVDEGHAYRGVFGAHVSHVLRRLARLAEHYATVPEFPSVAGGSAPANPATTGSLSAGPAAAGSAAAGSASATAAGSASAGSAAGTAAGRRRRVSFVVASATSAEPGVSAGRLIGVPAEDVVVVDRDTSPSGRRTFALWQPPEVAGFAFQRSASQTLGPGDDDPWAIDAEAGHESPPVAATPRENPRRSATAEVADLLADLSASGARTLAFTRSRRGAESVAQRARDRLRHAILQPSRSVGPMSQDRSPEEPILRHRTDHTEPGGSGGGAAVGHPADRTELERVGGGAVVGHPAERIAAYRGGYLPEERRELERAVRTGEILGLATTNALELGVDISGLDAVLIAGWPGTRTSMWQQAGRAGRAGADGLVAFVAREDPLDTYLVHHPEAVFDAPLEATVFDPGNPHVLAPHLCVAAQEAPLRSEDLARFGEPAHVRHVLEVLVARGALRRRASGWYWTHAQSAAGLTDLRGAGGQPVRVVEAGSGRLLGTVDAPSADGQVHDGAVYVHQGVTYVVDHLDLTDHTAVVVRHDVDYGTWSREVMEVAIEGYDDGAGAGAASAGTAVGAGEGGPGESAVAEGGDRNGGGDGDDRRIVSREWGPITWGLGPVEVTSQVVSYQRRRLPDLQTLGTQALDLPERTLGTVAVWWSVPEFVLRAAGVSAEEAPGALHAAEHASIGMLPLLATCDRWDLGGVSTELHADTGEATVFVYDAFPGGAGFAERGFELGATWLRATRDVIARCDCADGCPSCVQSPKCGSYNSPLEKEAAVRLLDAVLSHAPGPEAR</sequence>
<dbReference type="Pfam" id="PF00270">
    <property type="entry name" value="DEAD"/>
    <property type="match status" value="1"/>
</dbReference>
<dbReference type="InterPro" id="IPR011545">
    <property type="entry name" value="DEAD/DEAH_box_helicase_dom"/>
</dbReference>
<accession>A0ABN2N1M2</accession>
<feature type="compositionally biased region" description="Basic and acidic residues" evidence="3">
    <location>
        <begin position="459"/>
        <end position="474"/>
    </location>
</feature>
<dbReference type="InterPro" id="IPR014001">
    <property type="entry name" value="Helicase_ATP-bd"/>
</dbReference>
<reference evidence="7" key="1">
    <citation type="journal article" date="2019" name="Int. J. Syst. Evol. Microbiol.">
        <title>The Global Catalogue of Microorganisms (GCM) 10K type strain sequencing project: providing services to taxonomists for standard genome sequencing and annotation.</title>
        <authorList>
            <consortium name="The Broad Institute Genomics Platform"/>
            <consortium name="The Broad Institute Genome Sequencing Center for Infectious Disease"/>
            <person name="Wu L."/>
            <person name="Ma J."/>
        </authorList>
    </citation>
    <scope>NUCLEOTIDE SEQUENCE [LARGE SCALE GENOMIC DNA]</scope>
    <source>
        <strain evidence="7">JCM 14326</strain>
    </source>
</reference>
<proteinExistence type="predicted"/>
<keyword evidence="1" id="KW-0547">Nucleotide-binding</keyword>
<feature type="region of interest" description="Disordered" evidence="3">
    <location>
        <begin position="365"/>
        <end position="403"/>
    </location>
</feature>
<evidence type="ECO:0000256" key="2">
    <source>
        <dbReference type="ARBA" id="ARBA00022840"/>
    </source>
</evidence>
<evidence type="ECO:0000259" key="4">
    <source>
        <dbReference type="PROSITE" id="PS51192"/>
    </source>
</evidence>